<organism evidence="1 2">
    <name type="scientific">Catharanthus roseus</name>
    <name type="common">Madagascar periwinkle</name>
    <name type="synonym">Vinca rosea</name>
    <dbReference type="NCBI Taxonomy" id="4058"/>
    <lineage>
        <taxon>Eukaryota</taxon>
        <taxon>Viridiplantae</taxon>
        <taxon>Streptophyta</taxon>
        <taxon>Embryophyta</taxon>
        <taxon>Tracheophyta</taxon>
        <taxon>Spermatophyta</taxon>
        <taxon>Magnoliopsida</taxon>
        <taxon>eudicotyledons</taxon>
        <taxon>Gunneridae</taxon>
        <taxon>Pentapetalae</taxon>
        <taxon>asterids</taxon>
        <taxon>lamiids</taxon>
        <taxon>Gentianales</taxon>
        <taxon>Apocynaceae</taxon>
        <taxon>Rauvolfioideae</taxon>
        <taxon>Vinceae</taxon>
        <taxon>Catharanthinae</taxon>
        <taxon>Catharanthus</taxon>
    </lineage>
</organism>
<accession>A0ACC0BK12</accession>
<gene>
    <name evidence="1" type="ORF">M9H77_13419</name>
</gene>
<comment type="caution">
    <text evidence="1">The sequence shown here is derived from an EMBL/GenBank/DDBJ whole genome shotgun (WGS) entry which is preliminary data.</text>
</comment>
<dbReference type="EMBL" id="CM044703">
    <property type="protein sequence ID" value="KAI5673055.1"/>
    <property type="molecule type" value="Genomic_DNA"/>
</dbReference>
<reference evidence="2" key="1">
    <citation type="journal article" date="2023" name="Nat. Plants">
        <title>Single-cell RNA sequencing provides a high-resolution roadmap for understanding the multicellular compartmentation of specialized metabolism.</title>
        <authorList>
            <person name="Sun S."/>
            <person name="Shen X."/>
            <person name="Li Y."/>
            <person name="Li Y."/>
            <person name="Wang S."/>
            <person name="Li R."/>
            <person name="Zhang H."/>
            <person name="Shen G."/>
            <person name="Guo B."/>
            <person name="Wei J."/>
            <person name="Xu J."/>
            <person name="St-Pierre B."/>
            <person name="Chen S."/>
            <person name="Sun C."/>
        </authorList>
    </citation>
    <scope>NUCLEOTIDE SEQUENCE [LARGE SCALE GENOMIC DNA]</scope>
</reference>
<name>A0ACC0BK12_CATRO</name>
<protein>
    <submittedName>
        <fullName evidence="1">Uncharacterized protein</fullName>
    </submittedName>
</protein>
<evidence type="ECO:0000313" key="2">
    <source>
        <dbReference type="Proteomes" id="UP001060085"/>
    </source>
</evidence>
<keyword evidence="2" id="KW-1185">Reference proteome</keyword>
<sequence>MGRVEGRTVTVSSRGARGRHSTSDLPATPTHLAPGFHHVYDSYLHASTIRPRIPYRSVTQEPILEFIGQQRQIGTEFFYQMFGTAPQDSSCSTPGYSHTEYGVSSFIPYVSRPADWVCEGDISFEGDRGVGEEQERVESLYIDGEADERGDDGGDDDQDEGDDVVDEEQPVPVAPVGHASGSNGHPRSRNKRPEVAHEVPTPTQKRKKVKASDWEQTETEEGGPVDPELIPSYRGHVAGSWFIKVPIALHGTHRLGTY</sequence>
<dbReference type="Proteomes" id="UP001060085">
    <property type="component" value="Linkage Group LG03"/>
</dbReference>
<evidence type="ECO:0000313" key="1">
    <source>
        <dbReference type="EMBL" id="KAI5673055.1"/>
    </source>
</evidence>
<proteinExistence type="predicted"/>